<evidence type="ECO:0000256" key="6">
    <source>
        <dbReference type="ARBA" id="ARBA00022962"/>
    </source>
</evidence>
<evidence type="ECO:0000256" key="3">
    <source>
        <dbReference type="ARBA" id="ARBA00012737"/>
    </source>
</evidence>
<dbReference type="GO" id="GO:0006529">
    <property type="term" value="P:asparagine biosynthetic process"/>
    <property type="evidence" value="ECO:0007669"/>
    <property type="project" value="UniProtKB-KW"/>
</dbReference>
<comment type="caution">
    <text evidence="12">The sequence shown here is derived from an EMBL/GenBank/DDBJ whole genome shotgun (WGS) entry which is preliminary data.</text>
</comment>
<accession>A0A366HIB5</accession>
<evidence type="ECO:0000256" key="10">
    <source>
        <dbReference type="PIRSR" id="PIRSR001589-3"/>
    </source>
</evidence>
<dbReference type="GO" id="GO:0005829">
    <property type="term" value="C:cytosol"/>
    <property type="evidence" value="ECO:0007669"/>
    <property type="project" value="TreeGrafter"/>
</dbReference>
<comment type="similarity">
    <text evidence="2">Belongs to the asparagine synthetase family.</text>
</comment>
<evidence type="ECO:0000313" key="12">
    <source>
        <dbReference type="EMBL" id="RBP41349.1"/>
    </source>
</evidence>
<dbReference type="OrthoDB" id="9763290at2"/>
<keyword evidence="5 9" id="KW-0067">ATP-binding</keyword>
<dbReference type="Gene3D" id="3.60.20.10">
    <property type="entry name" value="Glutamine Phosphoribosylpyrophosphate, subunit 1, domain 1"/>
    <property type="match status" value="1"/>
</dbReference>
<comment type="pathway">
    <text evidence="1">Amino-acid biosynthesis; L-asparagine biosynthesis; L-asparagine from L-aspartate (L-Gln route): step 1/1.</text>
</comment>
<dbReference type="GO" id="GO:0004066">
    <property type="term" value="F:asparagine synthase (glutamine-hydrolyzing) activity"/>
    <property type="evidence" value="ECO:0007669"/>
    <property type="project" value="UniProtKB-EC"/>
</dbReference>
<sequence>MCGIYGFAGFKEEGLLDRMGRVIRHRGPDGQGRYEAPEGVPFSMGMQRLSIIDLEGGWQPVFNEDQSIAICYNGETYNYVELREELEAKGHQFRTHSDTECVVHGYEEWGIEGVLQRMNGMFGFCLYDARKREFFIARDRCGQKPMYYHHANGRFLFGSEAKSILQSQHYTAEVNLEAIDPYLTLRNVPEPATMFKGIYKLPTSHYLHYKLADNSLKIARYWEVPLLDARTAKYKSDGEYFEALEHLFYDSVRLCMRSDVPVGAYLSAGVDSSLTVAAMTRYSSNINTYSVGFDSPVDETPAARETAAFLGTKHHEIICQPEDFDLLPKIVWHMDRPVGDALLIAFYKLAEGASKDLKVVLGGEGADEAFAGYSFQGVITKVEKMRRMIPGVTSIAAPIFAATPPGILNKFFTFPADLGSQGKKRVVEFLSKYSGRDLNHNFNALRTLWSQDERRDTYSEKFKNLATDAWMAKEKEKDKHGPFLDRLLKLQYDEWLQDWALIRQDKNTMAHSLEYRLPFLDHRLIELAFTMPAHLKINKGTDKFIERQLADKVFPQHIARRQKIPFYLPVEYFLDQPQFKSLVAETLNPDAVKKRGYFDPAKVTRLLENMRSTREFVYCKQVMSLVVLELWHRVFVDKSIRFD</sequence>
<evidence type="ECO:0000259" key="11">
    <source>
        <dbReference type="PROSITE" id="PS51278"/>
    </source>
</evidence>
<keyword evidence="8" id="KW-0061">Asparagine biosynthesis</keyword>
<dbReference type="InterPro" id="IPR014729">
    <property type="entry name" value="Rossmann-like_a/b/a_fold"/>
</dbReference>
<dbReference type="InterPro" id="IPR017932">
    <property type="entry name" value="GATase_2_dom"/>
</dbReference>
<feature type="binding site" evidence="9">
    <location>
        <position position="98"/>
    </location>
    <ligand>
        <name>L-glutamine</name>
        <dbReference type="ChEBI" id="CHEBI:58359"/>
    </ligand>
</feature>
<dbReference type="CDD" id="cd00712">
    <property type="entry name" value="AsnB"/>
    <property type="match status" value="1"/>
</dbReference>
<feature type="binding site" evidence="9">
    <location>
        <position position="291"/>
    </location>
    <ligand>
        <name>ATP</name>
        <dbReference type="ChEBI" id="CHEBI:30616"/>
    </ligand>
</feature>
<proteinExistence type="inferred from homology"/>
<dbReference type="SUPFAM" id="SSF52402">
    <property type="entry name" value="Adenine nucleotide alpha hydrolases-like"/>
    <property type="match status" value="1"/>
</dbReference>
<dbReference type="PROSITE" id="PS51278">
    <property type="entry name" value="GATASE_TYPE_2"/>
    <property type="match status" value="1"/>
</dbReference>
<keyword evidence="13" id="KW-1185">Reference proteome</keyword>
<evidence type="ECO:0000256" key="1">
    <source>
        <dbReference type="ARBA" id="ARBA00005187"/>
    </source>
</evidence>
<feature type="domain" description="Glutamine amidotransferase type-2" evidence="11">
    <location>
        <begin position="2"/>
        <end position="212"/>
    </location>
</feature>
<feature type="site" description="Important for beta-aspartyl-AMP intermediate formation" evidence="10">
    <location>
        <position position="364"/>
    </location>
</feature>
<dbReference type="Pfam" id="PF00733">
    <property type="entry name" value="Asn_synthase"/>
    <property type="match status" value="1"/>
</dbReference>
<dbReference type="PIRSF" id="PIRSF001589">
    <property type="entry name" value="Asn_synthetase_glu-h"/>
    <property type="match status" value="1"/>
</dbReference>
<dbReference type="AlphaFoldDB" id="A0A366HIB5"/>
<dbReference type="Proteomes" id="UP000253426">
    <property type="component" value="Unassembled WGS sequence"/>
</dbReference>
<name>A0A366HIB5_9BACT</name>
<comment type="catalytic activity">
    <reaction evidence="7">
        <text>L-aspartate + L-glutamine + ATP + H2O = L-asparagine + L-glutamate + AMP + diphosphate + H(+)</text>
        <dbReference type="Rhea" id="RHEA:12228"/>
        <dbReference type="ChEBI" id="CHEBI:15377"/>
        <dbReference type="ChEBI" id="CHEBI:15378"/>
        <dbReference type="ChEBI" id="CHEBI:29985"/>
        <dbReference type="ChEBI" id="CHEBI:29991"/>
        <dbReference type="ChEBI" id="CHEBI:30616"/>
        <dbReference type="ChEBI" id="CHEBI:33019"/>
        <dbReference type="ChEBI" id="CHEBI:58048"/>
        <dbReference type="ChEBI" id="CHEBI:58359"/>
        <dbReference type="ChEBI" id="CHEBI:456215"/>
        <dbReference type="EC" id="6.3.5.4"/>
    </reaction>
</comment>
<dbReference type="RefSeq" id="WP_113959984.1">
    <property type="nucleotide sequence ID" value="NZ_QNRR01000007.1"/>
</dbReference>
<dbReference type="InterPro" id="IPR029055">
    <property type="entry name" value="Ntn_hydrolases_N"/>
</dbReference>
<dbReference type="GO" id="GO:0005524">
    <property type="term" value="F:ATP binding"/>
    <property type="evidence" value="ECO:0007669"/>
    <property type="project" value="UniProtKB-KW"/>
</dbReference>
<dbReference type="InterPro" id="IPR006426">
    <property type="entry name" value="Asn_synth_AEB"/>
</dbReference>
<dbReference type="SUPFAM" id="SSF56235">
    <property type="entry name" value="N-terminal nucleophile aminohydrolases (Ntn hydrolases)"/>
    <property type="match status" value="1"/>
</dbReference>
<evidence type="ECO:0000256" key="2">
    <source>
        <dbReference type="ARBA" id="ARBA00005752"/>
    </source>
</evidence>
<keyword evidence="8" id="KW-0028">Amino-acid biosynthesis</keyword>
<dbReference type="Gene3D" id="3.40.50.620">
    <property type="entry name" value="HUPs"/>
    <property type="match status" value="1"/>
</dbReference>
<dbReference type="EMBL" id="QNRR01000007">
    <property type="protein sequence ID" value="RBP41349.1"/>
    <property type="molecule type" value="Genomic_DNA"/>
</dbReference>
<dbReference type="NCBIfam" id="TIGR01536">
    <property type="entry name" value="asn_synth_AEB"/>
    <property type="match status" value="1"/>
</dbReference>
<evidence type="ECO:0000256" key="5">
    <source>
        <dbReference type="ARBA" id="ARBA00022840"/>
    </source>
</evidence>
<evidence type="ECO:0000256" key="7">
    <source>
        <dbReference type="ARBA" id="ARBA00048741"/>
    </source>
</evidence>
<dbReference type="InterPro" id="IPR051786">
    <property type="entry name" value="ASN_synthetase/amidase"/>
</dbReference>
<dbReference type="EC" id="6.3.5.4" evidence="3"/>
<dbReference type="CDD" id="cd01991">
    <property type="entry name" value="Asn_synthase_B_C"/>
    <property type="match status" value="1"/>
</dbReference>
<keyword evidence="4 9" id="KW-0547">Nucleotide-binding</keyword>
<evidence type="ECO:0000313" key="13">
    <source>
        <dbReference type="Proteomes" id="UP000253426"/>
    </source>
</evidence>
<dbReference type="InterPro" id="IPR001962">
    <property type="entry name" value="Asn_synthase"/>
</dbReference>
<dbReference type="Pfam" id="PF13537">
    <property type="entry name" value="GATase_7"/>
    <property type="match status" value="1"/>
</dbReference>
<gene>
    <name evidence="12" type="ORF">DES53_107180</name>
</gene>
<dbReference type="PANTHER" id="PTHR43284:SF1">
    <property type="entry name" value="ASPARAGINE SYNTHETASE"/>
    <property type="match status" value="1"/>
</dbReference>
<dbReference type="InterPro" id="IPR033738">
    <property type="entry name" value="AsnB_N"/>
</dbReference>
<reference evidence="12 13" key="1">
    <citation type="submission" date="2018-06" db="EMBL/GenBank/DDBJ databases">
        <title>Genomic Encyclopedia of Type Strains, Phase IV (KMG-IV): sequencing the most valuable type-strain genomes for metagenomic binning, comparative biology and taxonomic classification.</title>
        <authorList>
            <person name="Goeker M."/>
        </authorList>
    </citation>
    <scope>NUCLEOTIDE SEQUENCE [LARGE SCALE GENOMIC DNA]</scope>
    <source>
        <strain evidence="12 13">DSM 25532</strain>
    </source>
</reference>
<feature type="active site" description="For GATase activity" evidence="8">
    <location>
        <position position="2"/>
    </location>
</feature>
<evidence type="ECO:0000256" key="8">
    <source>
        <dbReference type="PIRSR" id="PIRSR001589-1"/>
    </source>
</evidence>
<keyword evidence="6 8" id="KW-0315">Glutamine amidotransferase</keyword>
<evidence type="ECO:0000256" key="4">
    <source>
        <dbReference type="ARBA" id="ARBA00022741"/>
    </source>
</evidence>
<organism evidence="12 13">
    <name type="scientific">Roseimicrobium gellanilyticum</name>
    <dbReference type="NCBI Taxonomy" id="748857"/>
    <lineage>
        <taxon>Bacteria</taxon>
        <taxon>Pseudomonadati</taxon>
        <taxon>Verrucomicrobiota</taxon>
        <taxon>Verrucomicrobiia</taxon>
        <taxon>Verrucomicrobiales</taxon>
        <taxon>Verrucomicrobiaceae</taxon>
        <taxon>Roseimicrobium</taxon>
    </lineage>
</organism>
<dbReference type="PANTHER" id="PTHR43284">
    <property type="entry name" value="ASPARAGINE SYNTHETASE (GLUTAMINE-HYDROLYZING)"/>
    <property type="match status" value="1"/>
</dbReference>
<evidence type="ECO:0000256" key="9">
    <source>
        <dbReference type="PIRSR" id="PIRSR001589-2"/>
    </source>
</evidence>
<protein>
    <recommendedName>
        <fullName evidence="3">asparagine synthase (glutamine-hydrolyzing)</fullName>
        <ecNumber evidence="3">6.3.5.4</ecNumber>
    </recommendedName>
</protein>